<evidence type="ECO:0000259" key="7">
    <source>
        <dbReference type="Pfam" id="PF13396"/>
    </source>
</evidence>
<evidence type="ECO:0000256" key="1">
    <source>
        <dbReference type="ARBA" id="ARBA00004651"/>
    </source>
</evidence>
<dbReference type="OrthoDB" id="5125307at2"/>
<feature type="transmembrane region" description="Helical" evidence="6">
    <location>
        <begin position="49"/>
        <end position="67"/>
    </location>
</feature>
<gene>
    <name evidence="8" type="ORF">E1284_20170</name>
</gene>
<dbReference type="InterPro" id="IPR027379">
    <property type="entry name" value="CLS_N"/>
</dbReference>
<keyword evidence="5 6" id="KW-0472">Membrane</keyword>
<evidence type="ECO:0000313" key="9">
    <source>
        <dbReference type="Proteomes" id="UP000295431"/>
    </source>
</evidence>
<comment type="subcellular location">
    <subcellularLocation>
        <location evidence="1">Cell membrane</location>
        <topology evidence="1">Multi-pass membrane protein</topology>
    </subcellularLocation>
</comment>
<name>A0A4R4NVG6_9ACTN</name>
<dbReference type="GO" id="GO:0005886">
    <property type="term" value="C:plasma membrane"/>
    <property type="evidence" value="ECO:0007669"/>
    <property type="project" value="UniProtKB-SubCell"/>
</dbReference>
<evidence type="ECO:0000256" key="2">
    <source>
        <dbReference type="ARBA" id="ARBA00022475"/>
    </source>
</evidence>
<accession>A0A4R4NVG6</accession>
<comment type="caution">
    <text evidence="8">The sequence shown here is derived from an EMBL/GenBank/DDBJ whole genome shotgun (WGS) entry which is preliminary data.</text>
</comment>
<evidence type="ECO:0000256" key="3">
    <source>
        <dbReference type="ARBA" id="ARBA00022692"/>
    </source>
</evidence>
<sequence>MGSKRWSELSRTERSLIAGATTVQLSLLAAALVDLQRRPSDQVKGSKRLWRAVAFVNFVGPISYFLFGRKK</sequence>
<feature type="domain" description="Cardiolipin synthase N-terminal" evidence="7">
    <location>
        <begin position="28"/>
        <end position="69"/>
    </location>
</feature>
<evidence type="ECO:0000256" key="5">
    <source>
        <dbReference type="ARBA" id="ARBA00023136"/>
    </source>
</evidence>
<evidence type="ECO:0000256" key="4">
    <source>
        <dbReference type="ARBA" id="ARBA00022989"/>
    </source>
</evidence>
<evidence type="ECO:0000256" key="6">
    <source>
        <dbReference type="SAM" id="Phobius"/>
    </source>
</evidence>
<dbReference type="Pfam" id="PF13396">
    <property type="entry name" value="PLDc_N"/>
    <property type="match status" value="1"/>
</dbReference>
<reference evidence="8 9" key="1">
    <citation type="submission" date="2019-03" db="EMBL/GenBank/DDBJ databases">
        <title>Draft genome sequences of novel Actinobacteria.</title>
        <authorList>
            <person name="Sahin N."/>
            <person name="Ay H."/>
            <person name="Saygin H."/>
        </authorList>
    </citation>
    <scope>NUCLEOTIDE SEQUENCE [LARGE SCALE GENOMIC DNA]</scope>
    <source>
        <strain evidence="8 9">DSM 45347</strain>
    </source>
</reference>
<protein>
    <submittedName>
        <fullName evidence="8">PLDc_N domain-containing protein</fullName>
    </submittedName>
</protein>
<organism evidence="8 9">
    <name type="scientific">Actinomadura bangladeshensis</name>
    <dbReference type="NCBI Taxonomy" id="453573"/>
    <lineage>
        <taxon>Bacteria</taxon>
        <taxon>Bacillati</taxon>
        <taxon>Actinomycetota</taxon>
        <taxon>Actinomycetes</taxon>
        <taxon>Streptosporangiales</taxon>
        <taxon>Thermomonosporaceae</taxon>
        <taxon>Actinomadura</taxon>
    </lineage>
</organism>
<keyword evidence="9" id="KW-1185">Reference proteome</keyword>
<keyword evidence="4 6" id="KW-1133">Transmembrane helix</keyword>
<dbReference type="EMBL" id="SMJW01000100">
    <property type="protein sequence ID" value="TDC13439.1"/>
    <property type="molecule type" value="Genomic_DNA"/>
</dbReference>
<dbReference type="AlphaFoldDB" id="A0A4R4NVG6"/>
<keyword evidence="2" id="KW-1003">Cell membrane</keyword>
<dbReference type="RefSeq" id="WP_131941151.1">
    <property type="nucleotide sequence ID" value="NZ_BAAAMX010000035.1"/>
</dbReference>
<dbReference type="Proteomes" id="UP000295431">
    <property type="component" value="Unassembled WGS sequence"/>
</dbReference>
<proteinExistence type="predicted"/>
<keyword evidence="3 6" id="KW-0812">Transmembrane</keyword>
<evidence type="ECO:0000313" key="8">
    <source>
        <dbReference type="EMBL" id="TDC13439.1"/>
    </source>
</evidence>